<evidence type="ECO:0000256" key="3">
    <source>
        <dbReference type="ARBA" id="ARBA00022679"/>
    </source>
</evidence>
<sequence>MLSSHSRDTLASSFSAAHPIAKEQNVFVAQAARAFAHDIATPLQSLCLLVDASDNGRHIPPDFFHQLNQCTRYAMRLAHTWMELTPSSPPQSVELDTLVSDVVQIFFPQHAFIDIAAAPAPIIGWDHLLSRLVQNLVQNAITAGASRIRISVHPGKDQGACLIVRDNGPGFTPQQLASLRRGILRSSKPEGGLGLRICEIIVAHHCGHWTCSSQPGDTRFIINLPPYPHFGEEPKS</sequence>
<evidence type="ECO:0000256" key="5">
    <source>
        <dbReference type="ARBA" id="ARBA00022777"/>
    </source>
</evidence>
<keyword evidence="5" id="KW-0418">Kinase</keyword>
<keyword evidence="3" id="KW-0808">Transferase</keyword>
<keyword evidence="9" id="KW-1185">Reference proteome</keyword>
<dbReference type="InterPro" id="IPR004358">
    <property type="entry name" value="Sig_transdc_His_kin-like_C"/>
</dbReference>
<keyword evidence="4" id="KW-0547">Nucleotide-binding</keyword>
<evidence type="ECO:0000259" key="7">
    <source>
        <dbReference type="PROSITE" id="PS50109"/>
    </source>
</evidence>
<dbReference type="InterPro" id="IPR036890">
    <property type="entry name" value="HATPase_C_sf"/>
</dbReference>
<dbReference type="SUPFAM" id="SSF55874">
    <property type="entry name" value="ATPase domain of HSP90 chaperone/DNA topoisomerase II/histidine kinase"/>
    <property type="match status" value="1"/>
</dbReference>
<dbReference type="EC" id="2.7.13.3" evidence="2"/>
<dbReference type="SMART" id="SM00387">
    <property type="entry name" value="HATPase_c"/>
    <property type="match status" value="1"/>
</dbReference>
<dbReference type="InterPro" id="IPR005467">
    <property type="entry name" value="His_kinase_dom"/>
</dbReference>
<dbReference type="GO" id="GO:0004673">
    <property type="term" value="F:protein histidine kinase activity"/>
    <property type="evidence" value="ECO:0007669"/>
    <property type="project" value="UniProtKB-EC"/>
</dbReference>
<dbReference type="STRING" id="1184151.AW736_16225"/>
<evidence type="ECO:0000256" key="6">
    <source>
        <dbReference type="ARBA" id="ARBA00022840"/>
    </source>
</evidence>
<evidence type="ECO:0000256" key="1">
    <source>
        <dbReference type="ARBA" id="ARBA00000085"/>
    </source>
</evidence>
<evidence type="ECO:0000256" key="2">
    <source>
        <dbReference type="ARBA" id="ARBA00012438"/>
    </source>
</evidence>
<organism evidence="8 9">
    <name type="scientific">Termitidicoccus mucosus</name>
    <dbReference type="NCBI Taxonomy" id="1184151"/>
    <lineage>
        <taxon>Bacteria</taxon>
        <taxon>Pseudomonadati</taxon>
        <taxon>Verrucomicrobiota</taxon>
        <taxon>Opitutia</taxon>
        <taxon>Opitutales</taxon>
        <taxon>Opitutaceae</taxon>
        <taxon>Termitidicoccus</taxon>
    </lineage>
</organism>
<name>A0A178IG87_9BACT</name>
<dbReference type="Gene3D" id="3.30.565.10">
    <property type="entry name" value="Histidine kinase-like ATPase, C-terminal domain"/>
    <property type="match status" value="1"/>
</dbReference>
<dbReference type="InterPro" id="IPR050980">
    <property type="entry name" value="2C_sensor_his_kinase"/>
</dbReference>
<protein>
    <recommendedName>
        <fullName evidence="2">histidine kinase</fullName>
        <ecNumber evidence="2">2.7.13.3</ecNumber>
    </recommendedName>
</protein>
<reference evidence="8 9" key="1">
    <citation type="submission" date="2016-01" db="EMBL/GenBank/DDBJ databases">
        <title>High potential of lignocellulose degradation of a new Verrucomicrobia species.</title>
        <authorList>
            <person name="Wang Y."/>
            <person name="Shi Y."/>
            <person name="Qiu Z."/>
            <person name="Liu S."/>
            <person name="Yang H."/>
        </authorList>
    </citation>
    <scope>NUCLEOTIDE SEQUENCE [LARGE SCALE GENOMIC DNA]</scope>
    <source>
        <strain evidence="8 9">TSB47</strain>
    </source>
</reference>
<proteinExistence type="predicted"/>
<dbReference type="PRINTS" id="PR00344">
    <property type="entry name" value="BCTRLSENSOR"/>
</dbReference>
<keyword evidence="6" id="KW-0067">ATP-binding</keyword>
<comment type="catalytic activity">
    <reaction evidence="1">
        <text>ATP + protein L-histidine = ADP + protein N-phospho-L-histidine.</text>
        <dbReference type="EC" id="2.7.13.3"/>
    </reaction>
</comment>
<gene>
    <name evidence="8" type="ORF">AW736_16225</name>
</gene>
<dbReference type="Pfam" id="PF02518">
    <property type="entry name" value="HATPase_c"/>
    <property type="match status" value="1"/>
</dbReference>
<dbReference type="AlphaFoldDB" id="A0A178IG87"/>
<accession>A0A178IG87</accession>
<dbReference type="Proteomes" id="UP000078486">
    <property type="component" value="Unassembled WGS sequence"/>
</dbReference>
<dbReference type="PROSITE" id="PS50109">
    <property type="entry name" value="HIS_KIN"/>
    <property type="match status" value="1"/>
</dbReference>
<evidence type="ECO:0000313" key="8">
    <source>
        <dbReference type="EMBL" id="OAM88611.1"/>
    </source>
</evidence>
<dbReference type="GO" id="GO:0005524">
    <property type="term" value="F:ATP binding"/>
    <property type="evidence" value="ECO:0007669"/>
    <property type="project" value="UniProtKB-KW"/>
</dbReference>
<dbReference type="EMBL" id="LRRQ01000126">
    <property type="protein sequence ID" value="OAM88611.1"/>
    <property type="molecule type" value="Genomic_DNA"/>
</dbReference>
<feature type="domain" description="Histidine kinase" evidence="7">
    <location>
        <begin position="34"/>
        <end position="228"/>
    </location>
</feature>
<comment type="caution">
    <text evidence="8">The sequence shown here is derived from an EMBL/GenBank/DDBJ whole genome shotgun (WGS) entry which is preliminary data.</text>
</comment>
<evidence type="ECO:0000256" key="4">
    <source>
        <dbReference type="ARBA" id="ARBA00022741"/>
    </source>
</evidence>
<dbReference type="PANTHER" id="PTHR44936">
    <property type="entry name" value="SENSOR PROTEIN CREC"/>
    <property type="match status" value="1"/>
</dbReference>
<dbReference type="InterPro" id="IPR003594">
    <property type="entry name" value="HATPase_dom"/>
</dbReference>
<dbReference type="PANTHER" id="PTHR44936:SF10">
    <property type="entry name" value="SENSOR PROTEIN RSTB"/>
    <property type="match status" value="1"/>
</dbReference>
<evidence type="ECO:0000313" key="9">
    <source>
        <dbReference type="Proteomes" id="UP000078486"/>
    </source>
</evidence>